<proteinExistence type="predicted"/>
<dbReference type="PANTHER" id="PTHR28141:SF1">
    <property type="entry name" value="2',3'-CYCLIC-NUCLEOTIDE 3'-PHOSPHODIESTERASE"/>
    <property type="match status" value="1"/>
</dbReference>
<dbReference type="GO" id="GO:0009187">
    <property type="term" value="P:cyclic nucleotide metabolic process"/>
    <property type="evidence" value="ECO:0007669"/>
    <property type="project" value="TreeGrafter"/>
</dbReference>
<name>A0AAV9H7C1_9PEZI</name>
<dbReference type="EMBL" id="MU865193">
    <property type="protein sequence ID" value="KAK4456573.1"/>
    <property type="molecule type" value="Genomic_DNA"/>
</dbReference>
<sequence length="208" mass="23392">MTGSSLWLLPPPSHPLSSILKELITAKIPSHFPHLTSSPSLPPSFFEAHMTLTSEIPPSAYGSNPQAWLDSIPFPPAEQVKLRFGRIKSQDVFHRRCFVSVEYDGVKKVVAKAREHGVEGAGEEDKVDKWLEWWRNEYGAHVSLIYGDEKITEEVMKEIESVVQNAGVKLPEIDNKKGEWDGWEGGVVWLVPTDGPIKDWKPIATRQL</sequence>
<comment type="caution">
    <text evidence="1">The sequence shown here is derived from an EMBL/GenBank/DDBJ whole genome shotgun (WGS) entry which is preliminary data.</text>
</comment>
<evidence type="ECO:0000313" key="1">
    <source>
        <dbReference type="EMBL" id="KAK4456573.1"/>
    </source>
</evidence>
<dbReference type="PANTHER" id="PTHR28141">
    <property type="entry name" value="2',3'-CYCLIC-NUCLEOTIDE 3'-PHOSPHODIESTERASE"/>
    <property type="match status" value="1"/>
</dbReference>
<keyword evidence="2" id="KW-1185">Reference proteome</keyword>
<organism evidence="1 2">
    <name type="scientific">Cladorrhinum samala</name>
    <dbReference type="NCBI Taxonomy" id="585594"/>
    <lineage>
        <taxon>Eukaryota</taxon>
        <taxon>Fungi</taxon>
        <taxon>Dikarya</taxon>
        <taxon>Ascomycota</taxon>
        <taxon>Pezizomycotina</taxon>
        <taxon>Sordariomycetes</taxon>
        <taxon>Sordariomycetidae</taxon>
        <taxon>Sordariales</taxon>
        <taxon>Podosporaceae</taxon>
        <taxon>Cladorrhinum</taxon>
    </lineage>
</organism>
<accession>A0AAV9H7C1</accession>
<dbReference type="Pfam" id="PF07823">
    <property type="entry name" value="CPDase"/>
    <property type="match status" value="1"/>
</dbReference>
<dbReference type="GO" id="GO:0004113">
    <property type="term" value="F:2',3'-cyclic-nucleotide 3'-phosphodiesterase activity"/>
    <property type="evidence" value="ECO:0007669"/>
    <property type="project" value="TreeGrafter"/>
</dbReference>
<dbReference type="Gene3D" id="3.90.1140.10">
    <property type="entry name" value="Cyclic phosphodiesterase"/>
    <property type="match status" value="1"/>
</dbReference>
<dbReference type="InterPro" id="IPR012386">
    <property type="entry name" value="Cyclic-nucl_3Pdiesterase"/>
</dbReference>
<evidence type="ECO:0000313" key="2">
    <source>
        <dbReference type="Proteomes" id="UP001321749"/>
    </source>
</evidence>
<reference evidence="1" key="2">
    <citation type="submission" date="2023-06" db="EMBL/GenBank/DDBJ databases">
        <authorList>
            <consortium name="Lawrence Berkeley National Laboratory"/>
            <person name="Mondo S.J."/>
            <person name="Hensen N."/>
            <person name="Bonometti L."/>
            <person name="Westerberg I."/>
            <person name="Brannstrom I.O."/>
            <person name="Guillou S."/>
            <person name="Cros-Aarteil S."/>
            <person name="Calhoun S."/>
            <person name="Haridas S."/>
            <person name="Kuo A."/>
            <person name="Pangilinan J."/>
            <person name="Riley R."/>
            <person name="Labutti K."/>
            <person name="Andreopoulos B."/>
            <person name="Lipzen A."/>
            <person name="Chen C."/>
            <person name="Yanf M."/>
            <person name="Daum C."/>
            <person name="Ng V."/>
            <person name="Clum A."/>
            <person name="Steindorff A."/>
            <person name="Ohm R."/>
            <person name="Martin F."/>
            <person name="Silar P."/>
            <person name="Natvig D."/>
            <person name="Lalanne C."/>
            <person name="Gautier V."/>
            <person name="Ament-Velasquez S.L."/>
            <person name="Kruys A."/>
            <person name="Hutchinson M.I."/>
            <person name="Powell A.J."/>
            <person name="Barry K."/>
            <person name="Miller A.N."/>
            <person name="Grigoriev I.V."/>
            <person name="Debuchy R."/>
            <person name="Gladieux P."/>
            <person name="Thoren M.H."/>
            <person name="Johannesson H."/>
        </authorList>
    </citation>
    <scope>NUCLEOTIDE SEQUENCE</scope>
    <source>
        <strain evidence="1">PSN324</strain>
    </source>
</reference>
<dbReference type="Proteomes" id="UP001321749">
    <property type="component" value="Unassembled WGS sequence"/>
</dbReference>
<dbReference type="AlphaFoldDB" id="A0AAV9H7C1"/>
<gene>
    <name evidence="1" type="ORF">QBC42DRAFT_281001</name>
</gene>
<reference evidence="1" key="1">
    <citation type="journal article" date="2023" name="Mol. Phylogenet. Evol.">
        <title>Genome-scale phylogeny and comparative genomics of the fungal order Sordariales.</title>
        <authorList>
            <person name="Hensen N."/>
            <person name="Bonometti L."/>
            <person name="Westerberg I."/>
            <person name="Brannstrom I.O."/>
            <person name="Guillou S."/>
            <person name="Cros-Aarteil S."/>
            <person name="Calhoun S."/>
            <person name="Haridas S."/>
            <person name="Kuo A."/>
            <person name="Mondo S."/>
            <person name="Pangilinan J."/>
            <person name="Riley R."/>
            <person name="LaButti K."/>
            <person name="Andreopoulos B."/>
            <person name="Lipzen A."/>
            <person name="Chen C."/>
            <person name="Yan M."/>
            <person name="Daum C."/>
            <person name="Ng V."/>
            <person name="Clum A."/>
            <person name="Steindorff A."/>
            <person name="Ohm R.A."/>
            <person name="Martin F."/>
            <person name="Silar P."/>
            <person name="Natvig D.O."/>
            <person name="Lalanne C."/>
            <person name="Gautier V."/>
            <person name="Ament-Velasquez S.L."/>
            <person name="Kruys A."/>
            <person name="Hutchinson M.I."/>
            <person name="Powell A.J."/>
            <person name="Barry K."/>
            <person name="Miller A.N."/>
            <person name="Grigoriev I.V."/>
            <person name="Debuchy R."/>
            <person name="Gladieux P."/>
            <person name="Hiltunen Thoren M."/>
            <person name="Johannesson H."/>
        </authorList>
    </citation>
    <scope>NUCLEOTIDE SEQUENCE</scope>
    <source>
        <strain evidence="1">PSN324</strain>
    </source>
</reference>
<protein>
    <submittedName>
        <fullName evidence="1">Cyclic phosphodiesterase</fullName>
    </submittedName>
</protein>